<dbReference type="PANTHER" id="PTHR34109">
    <property type="entry name" value="BNAUNNG04460D PROTEIN-RELATED"/>
    <property type="match status" value="1"/>
</dbReference>
<dbReference type="EMBL" id="CP022110">
    <property type="protein sequence ID" value="ASG19889.1"/>
    <property type="molecule type" value="Genomic_DNA"/>
</dbReference>
<dbReference type="InterPro" id="IPR029068">
    <property type="entry name" value="Glyas_Bleomycin-R_OHBP_Dase"/>
</dbReference>
<dbReference type="Gene3D" id="3.30.720.120">
    <property type="match status" value="1"/>
</dbReference>
<dbReference type="PANTHER" id="PTHR34109:SF1">
    <property type="entry name" value="VOC DOMAIN-CONTAINING PROTEIN"/>
    <property type="match status" value="1"/>
</dbReference>
<dbReference type="Pfam" id="PF00903">
    <property type="entry name" value="Glyoxalase"/>
    <property type="match status" value="1"/>
</dbReference>
<sequence length="145" mass="15839">MTLAPDGGPDIGLRSPKFFPLLRYEDTAAAVDWLCAAFGLTRHHVITDERGRVVHAQLKLGDALLMLGPDNPVDRYGMHSPRVLNGLNQGVWVALGGVDAHHARARAAGADILTDPHDTGHGTREYVARDLEGHVWIFGDYWGEP</sequence>
<gene>
    <name evidence="2" type="ORF">Y958_02870</name>
</gene>
<dbReference type="InterPro" id="IPR004360">
    <property type="entry name" value="Glyas_Fos-R_dOase_dom"/>
</dbReference>
<dbReference type="SUPFAM" id="SSF54593">
    <property type="entry name" value="Glyoxalase/Bleomycin resistance protein/Dihydroxybiphenyl dioxygenase"/>
    <property type="match status" value="1"/>
</dbReference>
<feature type="domain" description="VOC" evidence="1">
    <location>
        <begin position="15"/>
        <end position="141"/>
    </location>
</feature>
<protein>
    <submittedName>
        <fullName evidence="2">Bleomycin resistance protein</fullName>
    </submittedName>
</protein>
<keyword evidence="3" id="KW-1185">Reference proteome</keyword>
<evidence type="ECO:0000313" key="3">
    <source>
        <dbReference type="Proteomes" id="UP000197153"/>
    </source>
</evidence>
<dbReference type="Gene3D" id="3.30.720.110">
    <property type="match status" value="1"/>
</dbReference>
<evidence type="ECO:0000313" key="2">
    <source>
        <dbReference type="EMBL" id="ASG19889.1"/>
    </source>
</evidence>
<evidence type="ECO:0000259" key="1">
    <source>
        <dbReference type="PROSITE" id="PS51819"/>
    </source>
</evidence>
<dbReference type="PROSITE" id="PS51819">
    <property type="entry name" value="VOC"/>
    <property type="match status" value="1"/>
</dbReference>
<name>A0A248JMM1_9PROT</name>
<organism evidence="2 3">
    <name type="scientific">Nitrospirillum viridazoti CBAmc</name>
    <dbReference type="NCBI Taxonomy" id="1441467"/>
    <lineage>
        <taxon>Bacteria</taxon>
        <taxon>Pseudomonadati</taxon>
        <taxon>Pseudomonadota</taxon>
        <taxon>Alphaproteobacteria</taxon>
        <taxon>Rhodospirillales</taxon>
        <taxon>Azospirillaceae</taxon>
        <taxon>Nitrospirillum</taxon>
        <taxon>Nitrospirillum viridazoti</taxon>
    </lineage>
</organism>
<proteinExistence type="predicted"/>
<accession>A0A248JMM1</accession>
<dbReference type="RefSeq" id="WP_088872437.1">
    <property type="nucleotide sequence ID" value="NZ_CP022110.1"/>
</dbReference>
<dbReference type="InterPro" id="IPR037523">
    <property type="entry name" value="VOC_core"/>
</dbReference>
<reference evidence="2 3" key="1">
    <citation type="submission" date="2017-06" db="EMBL/GenBank/DDBJ databases">
        <title>Complete genome sequence of Nitrospirillum amazonense strain CBAmC, an endophytic nitrogen-fixing and plant growth-promoting bacterium, isolated from sugarcane.</title>
        <authorList>
            <person name="Schwab S."/>
            <person name="dos Santos Teixeira K.R."/>
            <person name="Simoes Araujo J.L."/>
            <person name="Soares Vidal M."/>
            <person name="Borges de Freitas H.R."/>
            <person name="Rivello Crivelaro A.L."/>
            <person name="Bueno de Camargo Nunes A."/>
            <person name="dos Santos C.M."/>
            <person name="Palmeira da Silva Rosa D."/>
            <person name="da Silva Padilha D."/>
            <person name="da Silva E."/>
            <person name="Araujo Terra L."/>
            <person name="Soares Mendes V."/>
            <person name="Farinelli L."/>
            <person name="Magalhaes Cruz L."/>
            <person name="Baldani J.I."/>
        </authorList>
    </citation>
    <scope>NUCLEOTIDE SEQUENCE [LARGE SCALE GENOMIC DNA]</scope>
    <source>
        <strain evidence="2 3">CBAmC</strain>
    </source>
</reference>
<dbReference type="KEGG" id="nao:Y958_02870"/>
<dbReference type="Proteomes" id="UP000197153">
    <property type="component" value="Chromosome 1"/>
</dbReference>
<dbReference type="AlphaFoldDB" id="A0A248JMM1"/>